<evidence type="ECO:0000256" key="4">
    <source>
        <dbReference type="ARBA" id="ARBA00023308"/>
    </source>
</evidence>
<name>A0ABR7MNZ3_9BACT</name>
<dbReference type="EMBL" id="JACSCY010000018">
    <property type="protein sequence ID" value="MBC6612815.1"/>
    <property type="molecule type" value="Genomic_DNA"/>
</dbReference>
<dbReference type="Gene3D" id="3.30.70.100">
    <property type="match status" value="1"/>
</dbReference>
<evidence type="ECO:0000256" key="2">
    <source>
        <dbReference type="ARBA" id="ARBA00023235"/>
    </source>
</evidence>
<keyword evidence="4" id="KW-0684">Rhamnose metabolism</keyword>
<dbReference type="Proteomes" id="UP000622017">
    <property type="component" value="Unassembled WGS sequence"/>
</dbReference>
<dbReference type="PANTHER" id="PTHR34389:SF2">
    <property type="entry name" value="L-RHAMNOSE MUTAROTASE"/>
    <property type="match status" value="1"/>
</dbReference>
<dbReference type="SUPFAM" id="SSF54909">
    <property type="entry name" value="Dimeric alpha+beta barrel"/>
    <property type="match status" value="1"/>
</dbReference>
<dbReference type="PANTHER" id="PTHR34389">
    <property type="entry name" value="L-RHAMNOSE MUTAROTASE"/>
    <property type="match status" value="1"/>
</dbReference>
<dbReference type="InterPro" id="IPR013448">
    <property type="entry name" value="L-rhamnose_mutarotase"/>
</dbReference>
<dbReference type="Pfam" id="PF05336">
    <property type="entry name" value="rhaM"/>
    <property type="match status" value="1"/>
</dbReference>
<keyword evidence="2" id="KW-0413">Isomerase</keyword>
<sequence length="105" mass="11943">MEEIAFTMQLKPGVEAEYQRRHDAIWPELSEALVAAGVRDYAIYLHRESGLLFAVQRRLPSHTTDALPGLPIMQKWWAYMADLMETNPDNSPAVTPLPCVFRLTS</sequence>
<accession>A0ABR7MNZ3</accession>
<evidence type="ECO:0000313" key="6">
    <source>
        <dbReference type="Proteomes" id="UP000622017"/>
    </source>
</evidence>
<dbReference type="RefSeq" id="WP_187321038.1">
    <property type="nucleotide sequence ID" value="NZ_JACSCY010000018.1"/>
</dbReference>
<protein>
    <submittedName>
        <fullName evidence="5">L-rhamnose mutarotase</fullName>
    </submittedName>
</protein>
<dbReference type="InterPro" id="IPR011008">
    <property type="entry name" value="Dimeric_a/b-barrel"/>
</dbReference>
<keyword evidence="1" id="KW-0963">Cytoplasm</keyword>
<reference evidence="5 6" key="1">
    <citation type="submission" date="2020-08" db="EMBL/GenBank/DDBJ databases">
        <title>Hymenobacter sp.</title>
        <authorList>
            <person name="Kim M.K."/>
        </authorList>
    </citation>
    <scope>NUCLEOTIDE SEQUENCE [LARGE SCALE GENOMIC DNA]</scope>
    <source>
        <strain evidence="5 6">BT507</strain>
    </source>
</reference>
<evidence type="ECO:0000256" key="3">
    <source>
        <dbReference type="ARBA" id="ARBA00023277"/>
    </source>
</evidence>
<evidence type="ECO:0000313" key="5">
    <source>
        <dbReference type="EMBL" id="MBC6612815.1"/>
    </source>
</evidence>
<keyword evidence="6" id="KW-1185">Reference proteome</keyword>
<dbReference type="InterPro" id="IPR008000">
    <property type="entry name" value="Rham/fucose_mutarotase"/>
</dbReference>
<gene>
    <name evidence="5" type="ORF">H8B15_17965</name>
</gene>
<evidence type="ECO:0000256" key="1">
    <source>
        <dbReference type="ARBA" id="ARBA00022490"/>
    </source>
</evidence>
<organism evidence="5 6">
    <name type="scientific">Hymenobacter citatus</name>
    <dbReference type="NCBI Taxonomy" id="2763506"/>
    <lineage>
        <taxon>Bacteria</taxon>
        <taxon>Pseudomonadati</taxon>
        <taxon>Bacteroidota</taxon>
        <taxon>Cytophagia</taxon>
        <taxon>Cytophagales</taxon>
        <taxon>Hymenobacteraceae</taxon>
        <taxon>Hymenobacter</taxon>
    </lineage>
</organism>
<keyword evidence="3" id="KW-0119">Carbohydrate metabolism</keyword>
<proteinExistence type="inferred from homology"/>
<comment type="caution">
    <text evidence="5">The sequence shown here is derived from an EMBL/GenBank/DDBJ whole genome shotgun (WGS) entry which is preliminary data.</text>
</comment>
<dbReference type="HAMAP" id="MF_01663">
    <property type="entry name" value="L_rham_rotase"/>
    <property type="match status" value="1"/>
</dbReference>